<evidence type="ECO:0000256" key="1">
    <source>
        <dbReference type="ARBA" id="ARBA00004141"/>
    </source>
</evidence>
<evidence type="ECO:0000256" key="4">
    <source>
        <dbReference type="ARBA" id="ARBA00023136"/>
    </source>
</evidence>
<feature type="transmembrane region" description="Helical" evidence="5">
    <location>
        <begin position="285"/>
        <end position="307"/>
    </location>
</feature>
<evidence type="ECO:0000256" key="2">
    <source>
        <dbReference type="ARBA" id="ARBA00022692"/>
    </source>
</evidence>
<reference evidence="7" key="1">
    <citation type="submission" date="2021-02" db="EMBL/GenBank/DDBJ databases">
        <authorList>
            <person name="Bekaert M."/>
        </authorList>
    </citation>
    <scope>NUCLEOTIDE SEQUENCE</scope>
    <source>
        <strain evidence="7">IoA-00</strain>
    </source>
</reference>
<accession>A0A7R8CBL5</accession>
<dbReference type="GO" id="GO:0022857">
    <property type="term" value="F:transmembrane transporter activity"/>
    <property type="evidence" value="ECO:0007669"/>
    <property type="project" value="InterPro"/>
</dbReference>
<dbReference type="InterPro" id="IPR005828">
    <property type="entry name" value="MFS_sugar_transport-like"/>
</dbReference>
<feature type="transmembrane region" description="Helical" evidence="5">
    <location>
        <begin position="390"/>
        <end position="411"/>
    </location>
</feature>
<organism evidence="7 8">
    <name type="scientific">Lepeophtheirus salmonis</name>
    <name type="common">Salmon louse</name>
    <name type="synonym">Caligus salmonis</name>
    <dbReference type="NCBI Taxonomy" id="72036"/>
    <lineage>
        <taxon>Eukaryota</taxon>
        <taxon>Metazoa</taxon>
        <taxon>Ecdysozoa</taxon>
        <taxon>Arthropoda</taxon>
        <taxon>Crustacea</taxon>
        <taxon>Multicrustacea</taxon>
        <taxon>Hexanauplia</taxon>
        <taxon>Copepoda</taxon>
        <taxon>Siphonostomatoida</taxon>
        <taxon>Caligidae</taxon>
        <taxon>Lepeophtheirus</taxon>
    </lineage>
</organism>
<keyword evidence="3 5" id="KW-1133">Transmembrane helix</keyword>
<feature type="transmembrane region" description="Helical" evidence="5">
    <location>
        <begin position="75"/>
        <end position="95"/>
    </location>
</feature>
<feature type="transmembrane region" description="Helical" evidence="5">
    <location>
        <begin position="143"/>
        <end position="165"/>
    </location>
</feature>
<dbReference type="InterPro" id="IPR020846">
    <property type="entry name" value="MFS_dom"/>
</dbReference>
<dbReference type="Pfam" id="PF00083">
    <property type="entry name" value="Sugar_tr"/>
    <property type="match status" value="2"/>
</dbReference>
<dbReference type="PANTHER" id="PTHR48021:SF1">
    <property type="entry name" value="GH07001P-RELATED"/>
    <property type="match status" value="1"/>
</dbReference>
<proteinExistence type="predicted"/>
<keyword evidence="8" id="KW-1185">Reference proteome</keyword>
<feature type="transmembrane region" description="Helical" evidence="5">
    <location>
        <begin position="417"/>
        <end position="441"/>
    </location>
</feature>
<dbReference type="GO" id="GO:0016020">
    <property type="term" value="C:membrane"/>
    <property type="evidence" value="ECO:0007669"/>
    <property type="project" value="UniProtKB-SubCell"/>
</dbReference>
<dbReference type="OrthoDB" id="6133115at2759"/>
<feature type="transmembrane region" description="Helical" evidence="5">
    <location>
        <begin position="107"/>
        <end position="131"/>
    </location>
</feature>
<gene>
    <name evidence="7" type="ORF">LSAA_1461</name>
</gene>
<keyword evidence="4 5" id="KW-0472">Membrane</keyword>
<protein>
    <submittedName>
        <fullName evidence="7">SLC2A6</fullName>
    </submittedName>
</protein>
<feature type="transmembrane region" description="Helical" evidence="5">
    <location>
        <begin position="314"/>
        <end position="337"/>
    </location>
</feature>
<dbReference type="Proteomes" id="UP000675881">
    <property type="component" value="Chromosome 1"/>
</dbReference>
<dbReference type="SUPFAM" id="SSF103473">
    <property type="entry name" value="MFS general substrate transporter"/>
    <property type="match status" value="1"/>
</dbReference>
<dbReference type="InterPro" id="IPR050549">
    <property type="entry name" value="MFS_Trehalose_Transporter"/>
</dbReference>
<dbReference type="Gene3D" id="1.20.1250.20">
    <property type="entry name" value="MFS general substrate transporter like domains"/>
    <property type="match status" value="1"/>
</dbReference>
<name>A0A7R8CBL5_LEPSM</name>
<feature type="transmembrane region" description="Helical" evidence="5">
    <location>
        <begin position="248"/>
        <end position="273"/>
    </location>
</feature>
<comment type="subcellular location">
    <subcellularLocation>
        <location evidence="1">Membrane</location>
        <topology evidence="1">Multi-pass membrane protein</topology>
    </subcellularLocation>
</comment>
<dbReference type="PANTHER" id="PTHR48021">
    <property type="match status" value="1"/>
</dbReference>
<keyword evidence="2 5" id="KW-0812">Transmembrane</keyword>
<dbReference type="PROSITE" id="PS50850">
    <property type="entry name" value="MFS"/>
    <property type="match status" value="1"/>
</dbReference>
<evidence type="ECO:0000256" key="3">
    <source>
        <dbReference type="ARBA" id="ARBA00022989"/>
    </source>
</evidence>
<evidence type="ECO:0000259" key="6">
    <source>
        <dbReference type="PROSITE" id="PS50850"/>
    </source>
</evidence>
<feature type="transmembrane region" description="Helical" evidence="5">
    <location>
        <begin position="349"/>
        <end position="369"/>
    </location>
</feature>
<evidence type="ECO:0000313" key="8">
    <source>
        <dbReference type="Proteomes" id="UP000675881"/>
    </source>
</evidence>
<feature type="transmembrane region" description="Helical" evidence="5">
    <location>
        <begin position="30"/>
        <end position="55"/>
    </location>
</feature>
<sequence length="469" mass="52464">MVIIVYEASIPRVDKPLEILRPFGNVRRQMAVGVVANIVSMTGAIALISSSMILPQLQGESRDSINELTLTMEEGSWFASLFSIGFIFGSIVGGFQSDYFGRKLSMMIDCAVIFIGGHATSSSLASLPIYIGEISHPHMRGTIAGMFGLLYYFGTLVVSISSGLLSWRITMGKISDFALWAVNKTAEAFKSLMFLRGERAQVLDAIKKIENNLNTEIEAHEFECKKTLLVKLRQYWNDLIHPTFVKPFVILLFFIAFVQVWTGTTFINFYMITFFQNMDLPIDPYLISAFLSLFRMILGIFGVSIIGSVKRRTVYITLSAFIFVANSSLALHQFLMHNGYFQAWGIHEYQVICLFPLFSVALLFGSYAIGFGTISRTLQGELLPADKRSFGVGIIGFVEGISIFVIAKISPFMLQNFKMYGCFGIFACVSVSAVLIAYFFLPETKDQSLEDIENHYQNISGIKNKENNI</sequence>
<dbReference type="InterPro" id="IPR036259">
    <property type="entry name" value="MFS_trans_sf"/>
</dbReference>
<dbReference type="EMBL" id="HG994580">
    <property type="protein sequence ID" value="CAF2757443.1"/>
    <property type="molecule type" value="Genomic_DNA"/>
</dbReference>
<evidence type="ECO:0000256" key="5">
    <source>
        <dbReference type="SAM" id="Phobius"/>
    </source>
</evidence>
<evidence type="ECO:0000313" key="7">
    <source>
        <dbReference type="EMBL" id="CAF2757443.1"/>
    </source>
</evidence>
<dbReference type="AlphaFoldDB" id="A0A7R8CBL5"/>
<feature type="domain" description="Major facilitator superfamily (MFS) profile" evidence="6">
    <location>
        <begin position="1"/>
        <end position="445"/>
    </location>
</feature>